<sequence>MRKTKLATAVSLAIAGSAGMLNTAQAVNVNPDGLGEVLLYPYYSVRNNQDTLVTVTNTTADVKAVKVRFLDGQNTKEVLDFNLYLSPFDVWTGVVTATENGARLTTPDNSCTVPAIPEDGVEFRNFEFDEPAEGVDTSLDRTREGHLEIIEMGVVTDSPSFAPAMAATHNGDGVPNDCSVLEQAWSGGGVWRGDGNVNIELNPGGLFGHGLVMNVSQGAAYAYQATALDNFFFFDPDFGFPFHTDPGTLLPGLQTADTVSTVFVSQQGATNVPTVVNSTWVNGLDATSSVLMHNAVMNYFVTNESIGAGTDWVITFPTKRFHIQTAIPTPPFTETFTADGACEPVGLAIWNREERAQTGGLDFSPQPPGGNALCWETNVITFNNSSVLGSALELNVDTSSVGPDGWMRLSFVNSIDDDHQLASLEGNTFFGLPAIGFATQEYVNGVDQAGVLINYGGMFDHAFSRQISGSGT</sequence>
<dbReference type="AlphaFoldDB" id="A0A0E2Z3L9"/>
<evidence type="ECO:0000313" key="3">
    <source>
        <dbReference type="Proteomes" id="UP000028839"/>
    </source>
</evidence>
<dbReference type="Proteomes" id="UP000028839">
    <property type="component" value="Unassembled WGS sequence"/>
</dbReference>
<feature type="chain" id="PRO_5002407893" evidence="1">
    <location>
        <begin position="27"/>
        <end position="472"/>
    </location>
</feature>
<organism evidence="2 3">
    <name type="scientific">Nitrosococcus oceani C-27</name>
    <dbReference type="NCBI Taxonomy" id="314279"/>
    <lineage>
        <taxon>Bacteria</taxon>
        <taxon>Pseudomonadati</taxon>
        <taxon>Pseudomonadota</taxon>
        <taxon>Gammaproteobacteria</taxon>
        <taxon>Chromatiales</taxon>
        <taxon>Chromatiaceae</taxon>
        <taxon>Nitrosococcus</taxon>
    </lineage>
</organism>
<dbReference type="EMBL" id="JPGN01000023">
    <property type="protein sequence ID" value="KFI20253.1"/>
    <property type="molecule type" value="Genomic_DNA"/>
</dbReference>
<evidence type="ECO:0000313" key="2">
    <source>
        <dbReference type="EMBL" id="KFI20253.1"/>
    </source>
</evidence>
<name>A0A0E2Z3L9_9GAMM</name>
<keyword evidence="1" id="KW-0732">Signal</keyword>
<comment type="caution">
    <text evidence="2">The sequence shown here is derived from an EMBL/GenBank/DDBJ whole genome shotgun (WGS) entry which is preliminary data.</text>
</comment>
<evidence type="ECO:0000256" key="1">
    <source>
        <dbReference type="SAM" id="SignalP"/>
    </source>
</evidence>
<protein>
    <submittedName>
        <fullName evidence="2">Uncharacterized protein</fullName>
    </submittedName>
</protein>
<dbReference type="HOGENOM" id="CLU_668419_0_0_6"/>
<accession>A0A0E2Z3L9</accession>
<reference evidence="2 3" key="1">
    <citation type="submission" date="2014-07" db="EMBL/GenBank/DDBJ databases">
        <title>Comparative analysis of Nitrosococcus oceani genome inventories of strains from Pacific and Atlantic gyres.</title>
        <authorList>
            <person name="Lim C.K."/>
            <person name="Wang L."/>
            <person name="Sayavedra-Soto L.A."/>
            <person name="Klotz M.G."/>
        </authorList>
    </citation>
    <scope>NUCLEOTIDE SEQUENCE [LARGE SCALE GENOMIC DNA]</scope>
    <source>
        <strain evidence="2 3">C-27</strain>
    </source>
</reference>
<proteinExistence type="predicted"/>
<feature type="signal peptide" evidence="1">
    <location>
        <begin position="1"/>
        <end position="26"/>
    </location>
</feature>
<dbReference type="OrthoDB" id="5763254at2"/>
<gene>
    <name evidence="2" type="ORF">IB75_03850</name>
</gene>